<reference evidence="2" key="2">
    <citation type="submission" date="2015-01" db="EMBL/GenBank/DDBJ databases">
        <title>Evolutionary Origins and Diversification of the Mycorrhizal Mutualists.</title>
        <authorList>
            <consortium name="DOE Joint Genome Institute"/>
            <consortium name="Mycorrhizal Genomics Consortium"/>
            <person name="Kohler A."/>
            <person name="Kuo A."/>
            <person name="Nagy L.G."/>
            <person name="Floudas D."/>
            <person name="Copeland A."/>
            <person name="Barry K.W."/>
            <person name="Cichocki N."/>
            <person name="Veneault-Fourrey C."/>
            <person name="LaButti K."/>
            <person name="Lindquist E.A."/>
            <person name="Lipzen A."/>
            <person name="Lundell T."/>
            <person name="Morin E."/>
            <person name="Murat C."/>
            <person name="Riley R."/>
            <person name="Ohm R."/>
            <person name="Sun H."/>
            <person name="Tunlid A."/>
            <person name="Henrissat B."/>
            <person name="Grigoriev I.V."/>
            <person name="Hibbett D.S."/>
            <person name="Martin F."/>
        </authorList>
    </citation>
    <scope>NUCLEOTIDE SEQUENCE [LARGE SCALE GENOMIC DNA]</scope>
    <source>
        <strain evidence="2">Foug A</strain>
    </source>
</reference>
<gene>
    <name evidence="1" type="ORF">SCLCIDRAFT_258859</name>
</gene>
<evidence type="ECO:0000313" key="1">
    <source>
        <dbReference type="EMBL" id="KIM66876.1"/>
    </source>
</evidence>
<reference evidence="1 2" key="1">
    <citation type="submission" date="2014-04" db="EMBL/GenBank/DDBJ databases">
        <authorList>
            <consortium name="DOE Joint Genome Institute"/>
            <person name="Kuo A."/>
            <person name="Kohler A."/>
            <person name="Nagy L.G."/>
            <person name="Floudas D."/>
            <person name="Copeland A."/>
            <person name="Barry K.W."/>
            <person name="Cichocki N."/>
            <person name="Veneault-Fourrey C."/>
            <person name="LaButti K."/>
            <person name="Lindquist E.A."/>
            <person name="Lipzen A."/>
            <person name="Lundell T."/>
            <person name="Morin E."/>
            <person name="Murat C."/>
            <person name="Sun H."/>
            <person name="Tunlid A."/>
            <person name="Henrissat B."/>
            <person name="Grigoriev I.V."/>
            <person name="Hibbett D.S."/>
            <person name="Martin F."/>
            <person name="Nordberg H.P."/>
            <person name="Cantor M.N."/>
            <person name="Hua S.X."/>
        </authorList>
    </citation>
    <scope>NUCLEOTIDE SEQUENCE [LARGE SCALE GENOMIC DNA]</scope>
    <source>
        <strain evidence="1 2">Foug A</strain>
    </source>
</reference>
<dbReference type="Proteomes" id="UP000053989">
    <property type="component" value="Unassembled WGS sequence"/>
</dbReference>
<dbReference type="HOGENOM" id="CLU_2470391_0_0_1"/>
<protein>
    <submittedName>
        <fullName evidence="1">Uncharacterized protein</fullName>
    </submittedName>
</protein>
<keyword evidence="2" id="KW-1185">Reference proteome</keyword>
<dbReference type="EMBL" id="KN822015">
    <property type="protein sequence ID" value="KIM66876.1"/>
    <property type="molecule type" value="Genomic_DNA"/>
</dbReference>
<proteinExistence type="predicted"/>
<dbReference type="AlphaFoldDB" id="A0A0C3EG25"/>
<evidence type="ECO:0000313" key="2">
    <source>
        <dbReference type="Proteomes" id="UP000053989"/>
    </source>
</evidence>
<sequence length="88" mass="9747">MIVPEAACYLPIYTRCWLLTRTCTMSLLVHDDASLQLYANCVGAFRFFSALFVPSNATSPSTKGSPCETIPPSSCICNHLRRLSRCDI</sequence>
<accession>A0A0C3EG25</accession>
<organism evidence="1 2">
    <name type="scientific">Scleroderma citrinum Foug A</name>
    <dbReference type="NCBI Taxonomy" id="1036808"/>
    <lineage>
        <taxon>Eukaryota</taxon>
        <taxon>Fungi</taxon>
        <taxon>Dikarya</taxon>
        <taxon>Basidiomycota</taxon>
        <taxon>Agaricomycotina</taxon>
        <taxon>Agaricomycetes</taxon>
        <taxon>Agaricomycetidae</taxon>
        <taxon>Boletales</taxon>
        <taxon>Sclerodermatineae</taxon>
        <taxon>Sclerodermataceae</taxon>
        <taxon>Scleroderma</taxon>
    </lineage>
</organism>
<name>A0A0C3EG25_9AGAM</name>
<dbReference type="InParanoid" id="A0A0C3EG25"/>